<dbReference type="PANTHER" id="PTHR24567:SF75">
    <property type="entry name" value="FUMARATE AND NITRATE REDUCTION REGULATORY PROTEIN"/>
    <property type="match status" value="1"/>
</dbReference>
<protein>
    <submittedName>
        <fullName evidence="6">Fumarate/nitrate reduction transcriptional regulator Fnr</fullName>
    </submittedName>
</protein>
<keyword evidence="2" id="KW-0238">DNA-binding</keyword>
<dbReference type="EMBL" id="JBFTEG010000014">
    <property type="protein sequence ID" value="MEX6503686.1"/>
    <property type="molecule type" value="Genomic_DNA"/>
</dbReference>
<dbReference type="InterPro" id="IPR012318">
    <property type="entry name" value="HTH_CRP"/>
</dbReference>
<evidence type="ECO:0000256" key="3">
    <source>
        <dbReference type="ARBA" id="ARBA00023163"/>
    </source>
</evidence>
<keyword evidence="3" id="KW-0804">Transcription</keyword>
<evidence type="ECO:0000259" key="5">
    <source>
        <dbReference type="PROSITE" id="PS51063"/>
    </source>
</evidence>
<dbReference type="InterPro" id="IPR036388">
    <property type="entry name" value="WH-like_DNA-bd_sf"/>
</dbReference>
<keyword evidence="7" id="KW-1185">Reference proteome</keyword>
<reference evidence="6 7" key="1">
    <citation type="submission" date="2024-07" db="EMBL/GenBank/DDBJ databases">
        <authorList>
            <person name="Li M."/>
        </authorList>
    </citation>
    <scope>NUCLEOTIDE SEQUENCE [LARGE SCALE GENOMIC DNA]</scope>
    <source>
        <strain evidence="6 7">25A3E</strain>
    </source>
</reference>
<dbReference type="InterPro" id="IPR014710">
    <property type="entry name" value="RmlC-like_jellyroll"/>
</dbReference>
<dbReference type="Pfam" id="PF13545">
    <property type="entry name" value="HTH_Crp_2"/>
    <property type="match status" value="1"/>
</dbReference>
<gene>
    <name evidence="6" type="primary">fnr</name>
    <name evidence="6" type="ORF">AB5S05_16600</name>
</gene>
<sequence>MSSAGDLPLSGMAHKAQMTCHDCPLRHFCLPARLGEEEVARLERIIRRNRPLQKGEHLFRAGEPVQQIYALRSGSLKNYLLDQDGTEQITGFVLPGELVGIDGFGRSTFPGYAMALETSMACTIPLAELEELAGAIPNLRKQLLNILGRELHEEHEHLSHTHESAEQRLALFLLNLSSRFSKRGLSALNFILPMSRGEIGNYLGLTTETISRLFTRYRQQGLIDSQGREVHLLDVKALCGLCATPADTTPSGLQAG</sequence>
<dbReference type="NCBIfam" id="NF008365">
    <property type="entry name" value="PRK11161.1"/>
    <property type="match status" value="1"/>
</dbReference>
<dbReference type="SMART" id="SM00419">
    <property type="entry name" value="HTH_CRP"/>
    <property type="match status" value="1"/>
</dbReference>
<dbReference type="InterPro" id="IPR018490">
    <property type="entry name" value="cNMP-bd_dom_sf"/>
</dbReference>
<evidence type="ECO:0000313" key="6">
    <source>
        <dbReference type="EMBL" id="MEX6503686.1"/>
    </source>
</evidence>
<dbReference type="Gene3D" id="1.10.10.10">
    <property type="entry name" value="Winged helix-like DNA-binding domain superfamily/Winged helix DNA-binding domain"/>
    <property type="match status" value="1"/>
</dbReference>
<dbReference type="InterPro" id="IPR000595">
    <property type="entry name" value="cNMP-bd_dom"/>
</dbReference>
<dbReference type="SMART" id="SM00100">
    <property type="entry name" value="cNMP"/>
    <property type="match status" value="1"/>
</dbReference>
<dbReference type="RefSeq" id="WP_369288630.1">
    <property type="nucleotide sequence ID" value="NZ_JBFTEG010000014.1"/>
</dbReference>
<evidence type="ECO:0000256" key="1">
    <source>
        <dbReference type="ARBA" id="ARBA00023015"/>
    </source>
</evidence>
<dbReference type="CDD" id="cd00092">
    <property type="entry name" value="HTH_CRP"/>
    <property type="match status" value="1"/>
</dbReference>
<dbReference type="Proteomes" id="UP001560296">
    <property type="component" value="Unassembled WGS sequence"/>
</dbReference>
<proteinExistence type="predicted"/>
<dbReference type="InterPro" id="IPR050397">
    <property type="entry name" value="Env_Response_Regulators"/>
</dbReference>
<comment type="caution">
    <text evidence="6">The sequence shown here is derived from an EMBL/GenBank/DDBJ whole genome shotgun (WGS) entry which is preliminary data.</text>
</comment>
<keyword evidence="1" id="KW-0805">Transcription regulation</keyword>
<dbReference type="PROSITE" id="PS51063">
    <property type="entry name" value="HTH_CRP_2"/>
    <property type="match status" value="1"/>
</dbReference>
<evidence type="ECO:0000259" key="4">
    <source>
        <dbReference type="PROSITE" id="PS50042"/>
    </source>
</evidence>
<name>A0ABV3YWH3_9PSED</name>
<dbReference type="SUPFAM" id="SSF51206">
    <property type="entry name" value="cAMP-binding domain-like"/>
    <property type="match status" value="1"/>
</dbReference>
<feature type="domain" description="Cyclic nucleotide-binding" evidence="4">
    <location>
        <begin position="30"/>
        <end position="100"/>
    </location>
</feature>
<dbReference type="PROSITE" id="PS50042">
    <property type="entry name" value="CNMP_BINDING_3"/>
    <property type="match status" value="1"/>
</dbReference>
<dbReference type="Gene3D" id="2.60.120.10">
    <property type="entry name" value="Jelly Rolls"/>
    <property type="match status" value="1"/>
</dbReference>
<accession>A0ABV3YWH3</accession>
<feature type="domain" description="HTH crp-type" evidence="5">
    <location>
        <begin position="163"/>
        <end position="236"/>
    </location>
</feature>
<evidence type="ECO:0000313" key="7">
    <source>
        <dbReference type="Proteomes" id="UP001560296"/>
    </source>
</evidence>
<dbReference type="InterPro" id="IPR036390">
    <property type="entry name" value="WH_DNA-bd_sf"/>
</dbReference>
<dbReference type="Pfam" id="PF00027">
    <property type="entry name" value="cNMP_binding"/>
    <property type="match status" value="1"/>
</dbReference>
<dbReference type="CDD" id="cd00038">
    <property type="entry name" value="CAP_ED"/>
    <property type="match status" value="1"/>
</dbReference>
<evidence type="ECO:0000256" key="2">
    <source>
        <dbReference type="ARBA" id="ARBA00023125"/>
    </source>
</evidence>
<dbReference type="SUPFAM" id="SSF46785">
    <property type="entry name" value="Winged helix' DNA-binding domain"/>
    <property type="match status" value="1"/>
</dbReference>
<organism evidence="6 7">
    <name type="scientific">Pseudomonas zhanjiangensis</name>
    <dbReference type="NCBI Taxonomy" id="3239015"/>
    <lineage>
        <taxon>Bacteria</taxon>
        <taxon>Pseudomonadati</taxon>
        <taxon>Pseudomonadota</taxon>
        <taxon>Gammaproteobacteria</taxon>
        <taxon>Pseudomonadales</taxon>
        <taxon>Pseudomonadaceae</taxon>
        <taxon>Pseudomonas</taxon>
    </lineage>
</organism>
<dbReference type="PANTHER" id="PTHR24567">
    <property type="entry name" value="CRP FAMILY TRANSCRIPTIONAL REGULATORY PROTEIN"/>
    <property type="match status" value="1"/>
</dbReference>
<dbReference type="PRINTS" id="PR00034">
    <property type="entry name" value="HTHCRP"/>
</dbReference>